<keyword evidence="5 10" id="KW-0136">Cellulose degradation</keyword>
<evidence type="ECO:0000313" key="12">
    <source>
        <dbReference type="EMBL" id="TKW52999.1"/>
    </source>
</evidence>
<dbReference type="Pfam" id="PF00840">
    <property type="entry name" value="Glyco_hydro_7"/>
    <property type="match status" value="1"/>
</dbReference>
<dbReference type="STRING" id="1306861.A0A4U6XCT8"/>
<evidence type="ECO:0000256" key="1">
    <source>
        <dbReference type="ARBA" id="ARBA00001641"/>
    </source>
</evidence>
<evidence type="ECO:0000256" key="7">
    <source>
        <dbReference type="ARBA" id="ARBA00023277"/>
    </source>
</evidence>
<evidence type="ECO:0000256" key="5">
    <source>
        <dbReference type="ARBA" id="ARBA00023001"/>
    </source>
</evidence>
<organism evidence="12 13">
    <name type="scientific">Colletotrichum tanaceti</name>
    <dbReference type="NCBI Taxonomy" id="1306861"/>
    <lineage>
        <taxon>Eukaryota</taxon>
        <taxon>Fungi</taxon>
        <taxon>Dikarya</taxon>
        <taxon>Ascomycota</taxon>
        <taxon>Pezizomycotina</taxon>
        <taxon>Sordariomycetes</taxon>
        <taxon>Hypocreomycetidae</taxon>
        <taxon>Glomerellales</taxon>
        <taxon>Glomerellaceae</taxon>
        <taxon>Colletotrichum</taxon>
        <taxon>Colletotrichum destructivum species complex</taxon>
    </lineage>
</organism>
<keyword evidence="9 10" id="KW-0624">Polysaccharide degradation</keyword>
<keyword evidence="4 10" id="KW-0378">Hydrolase</keyword>
<evidence type="ECO:0000256" key="11">
    <source>
        <dbReference type="SAM" id="SignalP"/>
    </source>
</evidence>
<comment type="similarity">
    <text evidence="2 10">Belongs to the glycosyl hydrolase 7 (cellulase C) family.</text>
</comment>
<dbReference type="FunFam" id="2.70.100.10:FF:000001">
    <property type="entry name" value="Glucanase"/>
    <property type="match status" value="1"/>
</dbReference>
<evidence type="ECO:0000256" key="9">
    <source>
        <dbReference type="ARBA" id="ARBA00023326"/>
    </source>
</evidence>
<accession>A0A4U6XCT8</accession>
<dbReference type="EMBL" id="PJEX01000211">
    <property type="protein sequence ID" value="TKW52999.1"/>
    <property type="molecule type" value="Genomic_DNA"/>
</dbReference>
<keyword evidence="7" id="KW-0119">Carbohydrate metabolism</keyword>
<reference evidence="12 13" key="1">
    <citation type="journal article" date="2019" name="PLoS ONE">
        <title>Comparative genome analysis indicates high evolutionary potential of pathogenicity genes in Colletotrichum tanaceti.</title>
        <authorList>
            <person name="Lelwala R.V."/>
            <person name="Korhonen P.K."/>
            <person name="Young N.D."/>
            <person name="Scott J.B."/>
            <person name="Ades P.A."/>
            <person name="Gasser R.B."/>
            <person name="Taylor P.W.J."/>
        </authorList>
    </citation>
    <scope>NUCLEOTIDE SEQUENCE [LARGE SCALE GENOMIC DNA]</scope>
    <source>
        <strain evidence="12">BRIP57314</strain>
    </source>
</reference>
<dbReference type="EC" id="3.2.1.-" evidence="10"/>
<dbReference type="InterPro" id="IPR037019">
    <property type="entry name" value="Glyco_hydro_7_sf"/>
</dbReference>
<dbReference type="PANTHER" id="PTHR33753:SF2">
    <property type="entry name" value="GLYCOSIDE HYDROLASE FAMILY 7 PROTEIN"/>
    <property type="match status" value="1"/>
</dbReference>
<dbReference type="GO" id="GO:0016162">
    <property type="term" value="F:cellulose 1,4-beta-cellobiosidase activity"/>
    <property type="evidence" value="ECO:0007669"/>
    <property type="project" value="UniProtKB-EC"/>
</dbReference>
<feature type="chain" id="PRO_5020838136" description="Glucanase" evidence="11">
    <location>
        <begin position="18"/>
        <end position="459"/>
    </location>
</feature>
<evidence type="ECO:0000256" key="3">
    <source>
        <dbReference type="ARBA" id="ARBA00022729"/>
    </source>
</evidence>
<evidence type="ECO:0000256" key="10">
    <source>
        <dbReference type="RuleBase" id="RU361164"/>
    </source>
</evidence>
<keyword evidence="6" id="KW-1015">Disulfide bond</keyword>
<dbReference type="InterPro" id="IPR001722">
    <property type="entry name" value="Glyco_hydro_7"/>
</dbReference>
<dbReference type="OrthoDB" id="412382at2759"/>
<evidence type="ECO:0000256" key="8">
    <source>
        <dbReference type="ARBA" id="ARBA00023295"/>
    </source>
</evidence>
<gene>
    <name evidence="12" type="primary">cbh-1</name>
    <name evidence="12" type="ORF">CTA1_12505</name>
</gene>
<dbReference type="CDD" id="cd07999">
    <property type="entry name" value="GH7_CBH_EG"/>
    <property type="match status" value="1"/>
</dbReference>
<evidence type="ECO:0000256" key="6">
    <source>
        <dbReference type="ARBA" id="ARBA00023157"/>
    </source>
</evidence>
<evidence type="ECO:0000313" key="13">
    <source>
        <dbReference type="Proteomes" id="UP000310108"/>
    </source>
</evidence>
<feature type="signal peptide" evidence="11">
    <location>
        <begin position="1"/>
        <end position="17"/>
    </location>
</feature>
<comment type="catalytic activity">
    <reaction evidence="1">
        <text>Hydrolysis of (1-&gt;4)-beta-D-glucosidic linkages in cellulose and cellotetraose, releasing cellobiose from the non-reducing ends of the chains.</text>
        <dbReference type="EC" id="3.2.1.91"/>
    </reaction>
</comment>
<proteinExistence type="inferred from homology"/>
<keyword evidence="3 11" id="KW-0732">Signal</keyword>
<dbReference type="Proteomes" id="UP000310108">
    <property type="component" value="Unassembled WGS sequence"/>
</dbReference>
<dbReference type="AlphaFoldDB" id="A0A4U6XCT8"/>
<keyword evidence="13" id="KW-1185">Reference proteome</keyword>
<dbReference type="InterPro" id="IPR013320">
    <property type="entry name" value="ConA-like_dom_sf"/>
</dbReference>
<dbReference type="PRINTS" id="PR00734">
    <property type="entry name" value="GLHYDRLASE7"/>
</dbReference>
<comment type="caution">
    <text evidence="12">The sequence shown here is derived from an EMBL/GenBank/DDBJ whole genome shotgun (WGS) entry which is preliminary data.</text>
</comment>
<name>A0A4U6XCT8_9PEZI</name>
<evidence type="ECO:0000256" key="2">
    <source>
        <dbReference type="ARBA" id="ARBA00006044"/>
    </source>
</evidence>
<dbReference type="GO" id="GO:0030245">
    <property type="term" value="P:cellulose catabolic process"/>
    <property type="evidence" value="ECO:0007669"/>
    <property type="project" value="UniProtKB-KW"/>
</dbReference>
<dbReference type="Gene3D" id="2.70.100.10">
    <property type="entry name" value="Glycoside hydrolase, family 7, domain"/>
    <property type="match status" value="1"/>
</dbReference>
<dbReference type="PANTHER" id="PTHR33753">
    <property type="entry name" value="1,4-BETA-D-GLUCAN CELLOBIOHYDROLASE B"/>
    <property type="match status" value="1"/>
</dbReference>
<keyword evidence="8 10" id="KW-0326">Glycosidase</keyword>
<sequence>MLTKVSAIAALAAAVRAQQVCKLNAETKPTLTWSNCAAGGACTKVNGAITVDANWRWTHQTSGSANCYSGNKWDASVCGTGEDCASKCCLDGADYAGTYGATATGDALSLKFVQKGPYSKNIGSRMYLMEGADKYQMFKLLGQEFTFDVDVSKLGCGLNGALYFVSMDADGGASKHPSNKAGASYGTGYCDSQCPRDLKFIDGKANVEGWAPSANDANAGVGNTGSCCSEMDVWEANSVAAAYTPHPCETVGQRSCSGDACGGTYSATRYAGQCDPDGCDFNSHRMGNASFYGSGPRFAVDASRKMTVVTQFVEQAGALADIKRFYVQDGRVFANPKSEVAGVEGNSVTAGFCSAQKKAFGDRDVFAQKGGLAQMGKALGEGMVLVMSVWDDHYSNMLWLDSTYPTNATGPGATRGPCGVDSGVPADVESKVPDSTVVFSNIKFGPIGSTFNGAGAAAA</sequence>
<evidence type="ECO:0000256" key="4">
    <source>
        <dbReference type="ARBA" id="ARBA00022801"/>
    </source>
</evidence>
<dbReference type="SUPFAM" id="SSF49899">
    <property type="entry name" value="Concanavalin A-like lectins/glucanases"/>
    <property type="match status" value="1"/>
</dbReference>
<protein>
    <recommendedName>
        <fullName evidence="10">Glucanase</fullName>
        <ecNumber evidence="10">3.2.1.-</ecNumber>
    </recommendedName>
</protein>